<keyword evidence="2" id="KW-1185">Reference proteome</keyword>
<protein>
    <submittedName>
        <fullName evidence="1">Uncharacterized protein</fullName>
    </submittedName>
</protein>
<dbReference type="Proteomes" id="UP000270094">
    <property type="component" value="Unassembled WGS sequence"/>
</dbReference>
<evidence type="ECO:0000313" key="2">
    <source>
        <dbReference type="Proteomes" id="UP000270094"/>
    </source>
</evidence>
<dbReference type="AlphaFoldDB" id="A0A3P7JLX4"/>
<dbReference type="OrthoDB" id="5851387at2759"/>
<accession>A0A3P7JLX4</accession>
<dbReference type="EMBL" id="UYYB01105542">
    <property type="protein sequence ID" value="VDM79554.1"/>
    <property type="molecule type" value="Genomic_DNA"/>
</dbReference>
<evidence type="ECO:0000313" key="1">
    <source>
        <dbReference type="EMBL" id="VDM79554.1"/>
    </source>
</evidence>
<organism evidence="1 2">
    <name type="scientific">Strongylus vulgaris</name>
    <name type="common">Blood worm</name>
    <dbReference type="NCBI Taxonomy" id="40348"/>
    <lineage>
        <taxon>Eukaryota</taxon>
        <taxon>Metazoa</taxon>
        <taxon>Ecdysozoa</taxon>
        <taxon>Nematoda</taxon>
        <taxon>Chromadorea</taxon>
        <taxon>Rhabditida</taxon>
        <taxon>Rhabditina</taxon>
        <taxon>Rhabditomorpha</taxon>
        <taxon>Strongyloidea</taxon>
        <taxon>Strongylidae</taxon>
        <taxon>Strongylus</taxon>
    </lineage>
</organism>
<proteinExistence type="predicted"/>
<sequence>MILNVLNGRNYRARITAILKPKYVNRYKHFAKNAYLGLPISNGRLFDVDRHFVRRKRRASGERRRIAGVRGIARDCGIACHLRLRSIDLVYPKHSHKFSHRSLPVVENADVVPLVQYLDSDSSARARLSRAASDCIYRARVVDAEDSSIVNLCDSDNGLVSYWLKLDY</sequence>
<gene>
    <name evidence="1" type="ORF">SVUK_LOCUS14552</name>
</gene>
<name>A0A3P7JLX4_STRVU</name>
<reference evidence="1 2" key="1">
    <citation type="submission" date="2018-11" db="EMBL/GenBank/DDBJ databases">
        <authorList>
            <consortium name="Pathogen Informatics"/>
        </authorList>
    </citation>
    <scope>NUCLEOTIDE SEQUENCE [LARGE SCALE GENOMIC DNA]</scope>
</reference>